<dbReference type="InterPro" id="IPR013785">
    <property type="entry name" value="Aldolase_TIM"/>
</dbReference>
<dbReference type="PANTHER" id="PTHR11228">
    <property type="entry name" value="RADICAL SAM DOMAIN PROTEIN"/>
    <property type="match status" value="1"/>
</dbReference>
<comment type="caution">
    <text evidence="2">The sequence shown here is derived from an EMBL/GenBank/DDBJ whole genome shotgun (WGS) entry which is preliminary data.</text>
</comment>
<dbReference type="CDD" id="cd21109">
    <property type="entry name" value="SPASM"/>
    <property type="match status" value="1"/>
</dbReference>
<sequence>DRIIFSFDGATKGTYERIRTGSNYEMVVSNIKALVKMRNGRGLKRPSVRVQMVKMKENEHEVEDFLKMWMPVVNRVAVSIEREPMGARKEVEHFPCPQIWQRLMVCWDGEVRMCCGDWEGEIVLGNANESTIYELWHSEKLNKIRQLHSRGRFNEIPVCARCEVNTPLIDSGVQQLVAKLG</sequence>
<organism evidence="2">
    <name type="scientific">marine sediment metagenome</name>
    <dbReference type="NCBI Taxonomy" id="412755"/>
    <lineage>
        <taxon>unclassified sequences</taxon>
        <taxon>metagenomes</taxon>
        <taxon>ecological metagenomes</taxon>
    </lineage>
</organism>
<dbReference type="InterPro" id="IPR058240">
    <property type="entry name" value="rSAM_sf"/>
</dbReference>
<reference evidence="2" key="1">
    <citation type="journal article" date="2014" name="Front. Microbiol.">
        <title>High frequency of phylogenetically diverse reductive dehalogenase-homologous genes in deep subseafloor sedimentary metagenomes.</title>
        <authorList>
            <person name="Kawai M."/>
            <person name="Futagami T."/>
            <person name="Toyoda A."/>
            <person name="Takaki Y."/>
            <person name="Nishi S."/>
            <person name="Hori S."/>
            <person name="Arai W."/>
            <person name="Tsubouchi T."/>
            <person name="Morono Y."/>
            <person name="Uchiyama I."/>
            <person name="Ito T."/>
            <person name="Fujiyama A."/>
            <person name="Inagaki F."/>
            <person name="Takami H."/>
        </authorList>
    </citation>
    <scope>NUCLEOTIDE SEQUENCE</scope>
    <source>
        <strain evidence="2">Expedition CK06-06</strain>
    </source>
</reference>
<proteinExistence type="predicted"/>
<feature type="domain" description="4Fe4S-binding SPASM" evidence="1">
    <location>
        <begin position="96"/>
        <end position="163"/>
    </location>
</feature>
<dbReference type="SUPFAM" id="SSF102114">
    <property type="entry name" value="Radical SAM enzymes"/>
    <property type="match status" value="1"/>
</dbReference>
<dbReference type="PANTHER" id="PTHR11228:SF7">
    <property type="entry name" value="PQQA PEPTIDE CYCLASE"/>
    <property type="match status" value="1"/>
</dbReference>
<dbReference type="InterPro" id="IPR050377">
    <property type="entry name" value="Radical_SAM_PqqE_MftC-like"/>
</dbReference>
<evidence type="ECO:0000313" key="2">
    <source>
        <dbReference type="EMBL" id="GAI02238.1"/>
    </source>
</evidence>
<accession>X1K6P4</accession>
<dbReference type="AlphaFoldDB" id="X1K6P4"/>
<feature type="non-terminal residue" evidence="2">
    <location>
        <position position="1"/>
    </location>
</feature>
<gene>
    <name evidence="2" type="ORF">S06H3_22541</name>
</gene>
<dbReference type="Pfam" id="PF13186">
    <property type="entry name" value="SPASM"/>
    <property type="match status" value="1"/>
</dbReference>
<dbReference type="Gene3D" id="3.20.20.70">
    <property type="entry name" value="Aldolase class I"/>
    <property type="match status" value="1"/>
</dbReference>
<evidence type="ECO:0000259" key="1">
    <source>
        <dbReference type="Pfam" id="PF13186"/>
    </source>
</evidence>
<name>X1K6P4_9ZZZZ</name>
<dbReference type="InterPro" id="IPR023885">
    <property type="entry name" value="4Fe4S-binding_SPASM_dom"/>
</dbReference>
<protein>
    <recommendedName>
        <fullName evidence="1">4Fe4S-binding SPASM domain-containing protein</fullName>
    </recommendedName>
</protein>
<dbReference type="EMBL" id="BARV01012067">
    <property type="protein sequence ID" value="GAI02238.1"/>
    <property type="molecule type" value="Genomic_DNA"/>
</dbReference>